<evidence type="ECO:0000313" key="1">
    <source>
        <dbReference type="EMBL" id="GAG36767.1"/>
    </source>
</evidence>
<dbReference type="SUPFAM" id="SSF48256">
    <property type="entry name" value="Citrate synthase"/>
    <property type="match status" value="1"/>
</dbReference>
<gene>
    <name evidence="1" type="ORF">S01H1_74422</name>
</gene>
<dbReference type="InterPro" id="IPR036969">
    <property type="entry name" value="Citrate_synthase_sf"/>
</dbReference>
<dbReference type="InterPro" id="IPR002020">
    <property type="entry name" value="Citrate_synthase"/>
</dbReference>
<dbReference type="GO" id="GO:0006085">
    <property type="term" value="P:acetyl-CoA biosynthetic process"/>
    <property type="evidence" value="ECO:0007669"/>
    <property type="project" value="TreeGrafter"/>
</dbReference>
<dbReference type="GO" id="GO:0005829">
    <property type="term" value="C:cytosol"/>
    <property type="evidence" value="ECO:0007669"/>
    <property type="project" value="TreeGrafter"/>
</dbReference>
<sequence>CLGVLFLDLFNSLGFSKDEISQIIETGALNGLFVLGRSIGFMAHILDQKRLKTGLYRHPWDDILYVMPKKEELEEEAKKWRG</sequence>
<dbReference type="PANTHER" id="PTHR23118">
    <property type="entry name" value="ATP-CITRATE SYNTHASE"/>
    <property type="match status" value="1"/>
</dbReference>
<dbReference type="AlphaFoldDB" id="X0XN47"/>
<protein>
    <submittedName>
        <fullName evidence="1">Uncharacterized protein</fullName>
    </submittedName>
</protein>
<dbReference type="EMBL" id="BARS01049790">
    <property type="protein sequence ID" value="GAG36767.1"/>
    <property type="molecule type" value="Genomic_DNA"/>
</dbReference>
<dbReference type="GO" id="GO:0006633">
    <property type="term" value="P:fatty acid biosynthetic process"/>
    <property type="evidence" value="ECO:0007669"/>
    <property type="project" value="TreeGrafter"/>
</dbReference>
<accession>X0XN47</accession>
<feature type="non-terminal residue" evidence="1">
    <location>
        <position position="1"/>
    </location>
</feature>
<proteinExistence type="predicted"/>
<dbReference type="GO" id="GO:0003878">
    <property type="term" value="F:ATP citrate synthase activity"/>
    <property type="evidence" value="ECO:0007669"/>
    <property type="project" value="TreeGrafter"/>
</dbReference>
<dbReference type="PANTHER" id="PTHR23118:SF42">
    <property type="entry name" value="ATP-CITRATE SYNTHASE"/>
    <property type="match status" value="1"/>
</dbReference>
<reference evidence="1" key="1">
    <citation type="journal article" date="2014" name="Front. Microbiol.">
        <title>High frequency of phylogenetically diverse reductive dehalogenase-homologous genes in deep subseafloor sedimentary metagenomes.</title>
        <authorList>
            <person name="Kawai M."/>
            <person name="Futagami T."/>
            <person name="Toyoda A."/>
            <person name="Takaki Y."/>
            <person name="Nishi S."/>
            <person name="Hori S."/>
            <person name="Arai W."/>
            <person name="Tsubouchi T."/>
            <person name="Morono Y."/>
            <person name="Uchiyama I."/>
            <person name="Ito T."/>
            <person name="Fujiyama A."/>
            <person name="Inagaki F."/>
            <person name="Takami H."/>
        </authorList>
    </citation>
    <scope>NUCLEOTIDE SEQUENCE</scope>
    <source>
        <strain evidence="1">Expedition CK06-06</strain>
    </source>
</reference>
<organism evidence="1">
    <name type="scientific">marine sediment metagenome</name>
    <dbReference type="NCBI Taxonomy" id="412755"/>
    <lineage>
        <taxon>unclassified sequences</taxon>
        <taxon>metagenomes</taxon>
        <taxon>ecological metagenomes</taxon>
    </lineage>
</organism>
<comment type="caution">
    <text evidence="1">The sequence shown here is derived from an EMBL/GenBank/DDBJ whole genome shotgun (WGS) entry which is preliminary data.</text>
</comment>
<name>X0XN47_9ZZZZ</name>